<dbReference type="Pfam" id="PF04082">
    <property type="entry name" value="Fungal_trans"/>
    <property type="match status" value="1"/>
</dbReference>
<comment type="caution">
    <text evidence="5">The sequence shown here is derived from an EMBL/GenBank/DDBJ whole genome shotgun (WGS) entry which is preliminary data.</text>
</comment>
<feature type="domain" description="Zn(2)-C6 fungal-type" evidence="4">
    <location>
        <begin position="52"/>
        <end position="82"/>
    </location>
</feature>
<dbReference type="Pfam" id="PF00172">
    <property type="entry name" value="Zn_clus"/>
    <property type="match status" value="1"/>
</dbReference>
<dbReference type="OrthoDB" id="2943660at2759"/>
<dbReference type="InterPro" id="IPR036864">
    <property type="entry name" value="Zn2-C6_fun-type_DNA-bd_sf"/>
</dbReference>
<evidence type="ECO:0000256" key="2">
    <source>
        <dbReference type="ARBA" id="ARBA00023242"/>
    </source>
</evidence>
<evidence type="ECO:0000313" key="6">
    <source>
        <dbReference type="Proteomes" id="UP000605986"/>
    </source>
</evidence>
<dbReference type="GO" id="GO:0006351">
    <property type="term" value="P:DNA-templated transcription"/>
    <property type="evidence" value="ECO:0007669"/>
    <property type="project" value="InterPro"/>
</dbReference>
<dbReference type="GO" id="GO:0000981">
    <property type="term" value="F:DNA-binding transcription factor activity, RNA polymerase II-specific"/>
    <property type="evidence" value="ECO:0007669"/>
    <property type="project" value="InterPro"/>
</dbReference>
<dbReference type="PANTHER" id="PTHR47256:SF3">
    <property type="entry name" value="ZN(II)2CYS6 TRANSCRIPTION FACTOR (EUROFUNG)"/>
    <property type="match status" value="1"/>
</dbReference>
<name>A0A8H4KQL2_9HYPO</name>
<feature type="region of interest" description="Disordered" evidence="3">
    <location>
        <begin position="1"/>
        <end position="40"/>
    </location>
</feature>
<dbReference type="SUPFAM" id="SSF57701">
    <property type="entry name" value="Zn2/Cys6 DNA-binding domain"/>
    <property type="match status" value="1"/>
</dbReference>
<gene>
    <name evidence="5" type="ORF">F53441_3241</name>
</gene>
<evidence type="ECO:0000313" key="5">
    <source>
        <dbReference type="EMBL" id="KAF4454241.1"/>
    </source>
</evidence>
<feature type="compositionally biased region" description="Polar residues" evidence="3">
    <location>
        <begin position="19"/>
        <end position="37"/>
    </location>
</feature>
<dbReference type="InterPro" id="IPR001138">
    <property type="entry name" value="Zn2Cys6_DnaBD"/>
</dbReference>
<dbReference type="EMBL" id="JAADJG010000130">
    <property type="protein sequence ID" value="KAF4454241.1"/>
    <property type="molecule type" value="Genomic_DNA"/>
</dbReference>
<keyword evidence="2" id="KW-0539">Nucleus</keyword>
<dbReference type="PROSITE" id="PS00463">
    <property type="entry name" value="ZN2_CY6_FUNGAL_1"/>
    <property type="match status" value="1"/>
</dbReference>
<dbReference type="InterPro" id="IPR053187">
    <property type="entry name" value="Notoamide_regulator"/>
</dbReference>
<sequence>MEPWESKRLVPLLPAQPVPGSTNPSESESRSPTNEPSLPSYRSRKRVLVAVACEGCRRKKAKCDGRKPTCSRCSFKSEACSYEPPPVPVAVKKKYDSLIIENQQYRELFDAIQKKPDCEAQEIFNRLRASNQPLNVLESIRQAEVLLPNPTANTWTDDPRLKRLDEKALESSVIQVPAKPWTAIVGDGLISELITDFFTWDNSYMFPVLDRVIFVDEMKADDASNAQWCSALLVNAICAKRCLIVERAKQFGVMTGQNLTERFLAEAKAHLDREQDQASVPTVQALLLMYLTMTVMGRDRDAQVYRLTAYEKLEQLHLEERYQSAKNNVPPRTHEMLLISKTLWGIFLLESRIAYFYNQPSAIPPPSIPKPFLSIITFAHKGNADVLDRPWNVSSDLIPRVPGALAVSCSLAELLYEIMHYLTTSKDTSGSEGDIHNKRVFYSRLQQLKHGMPQELVLEYNLTPVTCFLRMDENMIAYTLLQRISLDTPFGVPYNLTAKDLCIQHCRHDVEVIESYIQKWSVDLHIVYQLYISMQILVPMLQYPVVQDLFVRGCFMMHLSTGSIKLSGILLQAIQAFAWATNKPIPEAAHPCLAGWTQETFEKDFPISFALPSSKELRELLASDGAVEEGSEWYLGTLIEKWAINSMDISDVEISQFTKDDRVDLSRRNTP</sequence>
<keyword evidence="1" id="KW-0479">Metal-binding</keyword>
<dbReference type="GO" id="GO:0003677">
    <property type="term" value="F:DNA binding"/>
    <property type="evidence" value="ECO:0007669"/>
    <property type="project" value="InterPro"/>
</dbReference>
<proteinExistence type="predicted"/>
<keyword evidence="6" id="KW-1185">Reference proteome</keyword>
<reference evidence="5" key="1">
    <citation type="submission" date="2020-01" db="EMBL/GenBank/DDBJ databases">
        <title>Identification and distribution of gene clusters putatively required for synthesis of sphingolipid metabolism inhibitors in phylogenetically diverse species of the filamentous fungus Fusarium.</title>
        <authorList>
            <person name="Kim H.-S."/>
            <person name="Busman M."/>
            <person name="Brown D.W."/>
            <person name="Divon H."/>
            <person name="Uhlig S."/>
            <person name="Proctor R.H."/>
        </authorList>
    </citation>
    <scope>NUCLEOTIDE SEQUENCE</scope>
    <source>
        <strain evidence="5">NRRL 53441</strain>
    </source>
</reference>
<evidence type="ECO:0000259" key="4">
    <source>
        <dbReference type="PROSITE" id="PS50048"/>
    </source>
</evidence>
<dbReference type="CDD" id="cd12148">
    <property type="entry name" value="fungal_TF_MHR"/>
    <property type="match status" value="1"/>
</dbReference>
<organism evidence="5 6">
    <name type="scientific">Fusarium austroafricanum</name>
    <dbReference type="NCBI Taxonomy" id="2364996"/>
    <lineage>
        <taxon>Eukaryota</taxon>
        <taxon>Fungi</taxon>
        <taxon>Dikarya</taxon>
        <taxon>Ascomycota</taxon>
        <taxon>Pezizomycotina</taxon>
        <taxon>Sordariomycetes</taxon>
        <taxon>Hypocreomycetidae</taxon>
        <taxon>Hypocreales</taxon>
        <taxon>Nectriaceae</taxon>
        <taxon>Fusarium</taxon>
        <taxon>Fusarium concolor species complex</taxon>
    </lineage>
</organism>
<dbReference type="Proteomes" id="UP000605986">
    <property type="component" value="Unassembled WGS sequence"/>
</dbReference>
<dbReference type="PANTHER" id="PTHR47256">
    <property type="entry name" value="ZN(II)2CYS6 TRANSCRIPTION FACTOR (EUROFUNG)-RELATED"/>
    <property type="match status" value="1"/>
</dbReference>
<evidence type="ECO:0000256" key="1">
    <source>
        <dbReference type="ARBA" id="ARBA00022723"/>
    </source>
</evidence>
<dbReference type="PROSITE" id="PS50048">
    <property type="entry name" value="ZN2_CY6_FUNGAL_2"/>
    <property type="match status" value="1"/>
</dbReference>
<accession>A0A8H4KQL2</accession>
<dbReference type="AlphaFoldDB" id="A0A8H4KQL2"/>
<dbReference type="SMART" id="SM00066">
    <property type="entry name" value="GAL4"/>
    <property type="match status" value="1"/>
</dbReference>
<dbReference type="Gene3D" id="4.10.240.10">
    <property type="entry name" value="Zn(2)-C6 fungal-type DNA-binding domain"/>
    <property type="match status" value="1"/>
</dbReference>
<protein>
    <recommendedName>
        <fullName evidence="4">Zn(2)-C6 fungal-type domain-containing protein</fullName>
    </recommendedName>
</protein>
<dbReference type="CDD" id="cd00067">
    <property type="entry name" value="GAL4"/>
    <property type="match status" value="1"/>
</dbReference>
<evidence type="ECO:0000256" key="3">
    <source>
        <dbReference type="SAM" id="MobiDB-lite"/>
    </source>
</evidence>
<dbReference type="InterPro" id="IPR007219">
    <property type="entry name" value="XnlR_reg_dom"/>
</dbReference>
<dbReference type="GO" id="GO:0008270">
    <property type="term" value="F:zinc ion binding"/>
    <property type="evidence" value="ECO:0007669"/>
    <property type="project" value="InterPro"/>
</dbReference>